<gene>
    <name evidence="1" type="ORF">MU846_02185</name>
</gene>
<evidence type="ECO:0000313" key="2">
    <source>
        <dbReference type="Proteomes" id="UP001165524"/>
    </source>
</evidence>
<sequence>MIRILHALLVLGFGLPGLSVHASDNWYHVELMVFAHERASDEQWRRNRLPAYPASHIHFSEHGTRLPDDADDALRDALSQGAWQPVSNLSMDDMRERMAESGHYRTLFHDSWRQPISAREQAVPVYIQGARMLDVAARSSTWTEAGFAELAEPADSFEPDLSASGLSESGLSEFDLVELAGASIEALASPAPLPELQGTLTLSESRFLHVEPNLWLALHDGDGEYYFASLTQSRRLRVGELHYIDNPRLGVLIKVSQ</sequence>
<dbReference type="EMBL" id="JALKII010000001">
    <property type="protein sequence ID" value="MCK0536510.1"/>
    <property type="molecule type" value="Genomic_DNA"/>
</dbReference>
<dbReference type="RefSeq" id="WP_246947784.1">
    <property type="nucleotide sequence ID" value="NZ_JALKII010000001.1"/>
</dbReference>
<proteinExistence type="predicted"/>
<comment type="caution">
    <text evidence="1">The sequence shown here is derived from an EMBL/GenBank/DDBJ whole genome shotgun (WGS) entry which is preliminary data.</text>
</comment>
<name>A0ABT0E3X3_9GAMM</name>
<protein>
    <submittedName>
        <fullName evidence="1">Peptidoglycan binding protein CsiV</fullName>
    </submittedName>
</protein>
<dbReference type="InterPro" id="IPR021241">
    <property type="entry name" value="CsiV"/>
</dbReference>
<organism evidence="1 2">
    <name type="scientific">Alcanivorax quisquiliarum</name>
    <dbReference type="NCBI Taxonomy" id="2933565"/>
    <lineage>
        <taxon>Bacteria</taxon>
        <taxon>Pseudomonadati</taxon>
        <taxon>Pseudomonadota</taxon>
        <taxon>Gammaproteobacteria</taxon>
        <taxon>Oceanospirillales</taxon>
        <taxon>Alcanivoracaceae</taxon>
        <taxon>Alcanivorax</taxon>
    </lineage>
</organism>
<dbReference type="Proteomes" id="UP001165524">
    <property type="component" value="Unassembled WGS sequence"/>
</dbReference>
<reference evidence="1" key="1">
    <citation type="submission" date="2022-04" db="EMBL/GenBank/DDBJ databases">
        <title>Alcanivorax sp. CY1518 draft genome sequence.</title>
        <authorList>
            <person name="Zhao G."/>
            <person name="An M."/>
        </authorList>
    </citation>
    <scope>NUCLEOTIDE SEQUENCE</scope>
    <source>
        <strain evidence="1">CY1518</strain>
    </source>
</reference>
<evidence type="ECO:0000313" key="1">
    <source>
        <dbReference type="EMBL" id="MCK0536510.1"/>
    </source>
</evidence>
<dbReference type="Pfam" id="PF10972">
    <property type="entry name" value="CsiV"/>
    <property type="match status" value="1"/>
</dbReference>
<keyword evidence="2" id="KW-1185">Reference proteome</keyword>
<accession>A0ABT0E3X3</accession>